<dbReference type="Gene3D" id="1.25.40.10">
    <property type="entry name" value="Tetratricopeptide repeat domain"/>
    <property type="match status" value="1"/>
</dbReference>
<sequence>MGCQGAARQRRLPLAEQPIFFMPNICTYTALVNAFAREGQCEKAGEVFEEMQQAGHEAEKQHSNN</sequence>
<evidence type="ECO:0000313" key="4">
    <source>
        <dbReference type="EMBL" id="KAF0896519.1"/>
    </source>
</evidence>
<protein>
    <recommendedName>
        <fullName evidence="6">Pentacotripeptide-repeat region of PRORP domain-containing protein</fullName>
    </recommendedName>
</protein>
<evidence type="ECO:0000256" key="3">
    <source>
        <dbReference type="PROSITE-ProRule" id="PRU00708"/>
    </source>
</evidence>
<dbReference type="InterPro" id="IPR011990">
    <property type="entry name" value="TPR-like_helical_dom_sf"/>
</dbReference>
<keyword evidence="2" id="KW-0809">Transit peptide</keyword>
<evidence type="ECO:0000256" key="2">
    <source>
        <dbReference type="ARBA" id="ARBA00022946"/>
    </source>
</evidence>
<organism evidence="4 5">
    <name type="scientific">Oryza meyeriana var. granulata</name>
    <dbReference type="NCBI Taxonomy" id="110450"/>
    <lineage>
        <taxon>Eukaryota</taxon>
        <taxon>Viridiplantae</taxon>
        <taxon>Streptophyta</taxon>
        <taxon>Embryophyta</taxon>
        <taxon>Tracheophyta</taxon>
        <taxon>Spermatophyta</taxon>
        <taxon>Magnoliopsida</taxon>
        <taxon>Liliopsida</taxon>
        <taxon>Poales</taxon>
        <taxon>Poaceae</taxon>
        <taxon>BOP clade</taxon>
        <taxon>Oryzoideae</taxon>
        <taxon>Oryzeae</taxon>
        <taxon>Oryzinae</taxon>
        <taxon>Oryza</taxon>
        <taxon>Oryza meyeriana</taxon>
    </lineage>
</organism>
<dbReference type="PROSITE" id="PS51375">
    <property type="entry name" value="PPR"/>
    <property type="match status" value="1"/>
</dbReference>
<dbReference type="EMBL" id="SPHZ02000010">
    <property type="protein sequence ID" value="KAF0896519.1"/>
    <property type="molecule type" value="Genomic_DNA"/>
</dbReference>
<feature type="repeat" description="PPR" evidence="3">
    <location>
        <begin position="24"/>
        <end position="58"/>
    </location>
</feature>
<gene>
    <name evidence="4" type="ORF">E2562_024377</name>
</gene>
<evidence type="ECO:0000313" key="5">
    <source>
        <dbReference type="Proteomes" id="UP000479710"/>
    </source>
</evidence>
<dbReference type="Proteomes" id="UP000479710">
    <property type="component" value="Unassembled WGS sequence"/>
</dbReference>
<reference evidence="4 5" key="1">
    <citation type="submission" date="2019-11" db="EMBL/GenBank/DDBJ databases">
        <title>Whole genome sequence of Oryza granulata.</title>
        <authorList>
            <person name="Li W."/>
        </authorList>
    </citation>
    <scope>NUCLEOTIDE SEQUENCE [LARGE SCALE GENOMIC DNA]</scope>
    <source>
        <strain evidence="5">cv. Menghai</strain>
        <tissue evidence="4">Leaf</tissue>
    </source>
</reference>
<proteinExistence type="predicted"/>
<evidence type="ECO:0000256" key="1">
    <source>
        <dbReference type="ARBA" id="ARBA00022737"/>
    </source>
</evidence>
<comment type="caution">
    <text evidence="4">The sequence shown here is derived from an EMBL/GenBank/DDBJ whole genome shotgun (WGS) entry which is preliminary data.</text>
</comment>
<accession>A0A6G1C8K5</accession>
<dbReference type="InterPro" id="IPR002885">
    <property type="entry name" value="PPR_rpt"/>
</dbReference>
<keyword evidence="1" id="KW-0677">Repeat</keyword>
<dbReference type="Pfam" id="PF01535">
    <property type="entry name" value="PPR"/>
    <property type="match status" value="1"/>
</dbReference>
<evidence type="ECO:0008006" key="6">
    <source>
        <dbReference type="Google" id="ProtNLM"/>
    </source>
</evidence>
<dbReference type="OrthoDB" id="185373at2759"/>
<dbReference type="AlphaFoldDB" id="A0A6G1C8K5"/>
<dbReference type="NCBIfam" id="TIGR00756">
    <property type="entry name" value="PPR"/>
    <property type="match status" value="1"/>
</dbReference>
<name>A0A6G1C8K5_9ORYZ</name>
<keyword evidence="5" id="KW-1185">Reference proteome</keyword>